<dbReference type="Gene3D" id="3.30.420.10">
    <property type="entry name" value="Ribonuclease H-like superfamily/Ribonuclease H"/>
    <property type="match status" value="1"/>
</dbReference>
<name>A0ABR0PT31_GOSAR</name>
<evidence type="ECO:0000313" key="3">
    <source>
        <dbReference type="Proteomes" id="UP001358586"/>
    </source>
</evidence>
<protein>
    <recommendedName>
        <fullName evidence="1">RNase H type-1 domain-containing protein</fullName>
    </recommendedName>
</protein>
<reference evidence="2 3" key="1">
    <citation type="submission" date="2023-03" db="EMBL/GenBank/DDBJ databases">
        <title>WGS of Gossypium arboreum.</title>
        <authorList>
            <person name="Yu D."/>
        </authorList>
    </citation>
    <scope>NUCLEOTIDE SEQUENCE [LARGE SCALE GENOMIC DNA]</scope>
    <source>
        <tissue evidence="2">Leaf</tissue>
    </source>
</reference>
<evidence type="ECO:0000259" key="1">
    <source>
        <dbReference type="Pfam" id="PF13456"/>
    </source>
</evidence>
<evidence type="ECO:0000313" key="2">
    <source>
        <dbReference type="EMBL" id="KAK5830124.1"/>
    </source>
</evidence>
<dbReference type="InterPro" id="IPR036397">
    <property type="entry name" value="RNaseH_sf"/>
</dbReference>
<organism evidence="2 3">
    <name type="scientific">Gossypium arboreum</name>
    <name type="common">Tree cotton</name>
    <name type="synonym">Gossypium nanking</name>
    <dbReference type="NCBI Taxonomy" id="29729"/>
    <lineage>
        <taxon>Eukaryota</taxon>
        <taxon>Viridiplantae</taxon>
        <taxon>Streptophyta</taxon>
        <taxon>Embryophyta</taxon>
        <taxon>Tracheophyta</taxon>
        <taxon>Spermatophyta</taxon>
        <taxon>Magnoliopsida</taxon>
        <taxon>eudicotyledons</taxon>
        <taxon>Gunneridae</taxon>
        <taxon>Pentapetalae</taxon>
        <taxon>rosids</taxon>
        <taxon>malvids</taxon>
        <taxon>Malvales</taxon>
        <taxon>Malvaceae</taxon>
        <taxon>Malvoideae</taxon>
        <taxon>Gossypium</taxon>
    </lineage>
</organism>
<dbReference type="InterPro" id="IPR052929">
    <property type="entry name" value="RNase_H-like_EbsB-rel"/>
</dbReference>
<dbReference type="PANTHER" id="PTHR47074">
    <property type="entry name" value="BNAC02G40300D PROTEIN"/>
    <property type="match status" value="1"/>
</dbReference>
<dbReference type="Pfam" id="PF13456">
    <property type="entry name" value="RVT_3"/>
    <property type="match status" value="1"/>
</dbReference>
<gene>
    <name evidence="2" type="ORF">PVK06_013918</name>
</gene>
<feature type="domain" description="RNase H type-1" evidence="1">
    <location>
        <begin position="56"/>
        <end position="160"/>
    </location>
</feature>
<keyword evidence="3" id="KW-1185">Reference proteome</keyword>
<dbReference type="EMBL" id="JARKNE010000005">
    <property type="protein sequence ID" value="KAK5830124.1"/>
    <property type="molecule type" value="Genomic_DNA"/>
</dbReference>
<comment type="caution">
    <text evidence="2">The sequence shown here is derived from an EMBL/GenBank/DDBJ whole genome shotgun (WGS) entry which is preliminary data.</text>
</comment>
<dbReference type="PANTHER" id="PTHR47074:SF48">
    <property type="entry name" value="POLYNUCLEOTIDYL TRANSFERASE, RIBONUCLEASE H-LIKE SUPERFAMILY PROTEIN"/>
    <property type="match status" value="1"/>
</dbReference>
<proteinExistence type="predicted"/>
<dbReference type="InterPro" id="IPR002156">
    <property type="entry name" value="RNaseH_domain"/>
</dbReference>
<accession>A0ABR0PT31</accession>
<sequence length="187" mass="21506">MIQEKFRLLKNKCKFIRILLVRRLTSRPYRSPYFTIEIRVTLSSGSLVAGSEQRADHEGFVLGGRAGVLEKKVYDECAELHALEESITFTQTRSWPKLIFESDSVGLINRLNKTKIDYSTTGHHIKDIINNLKQCCNFRFNFAWAPRTCNKATDGLCTWANIQNCCTDFDMDYPSEIHDFVLSDAIN</sequence>
<dbReference type="Proteomes" id="UP001358586">
    <property type="component" value="Chromosome 5"/>
</dbReference>